<dbReference type="OrthoDB" id="4236733at2"/>
<dbReference type="EMBL" id="RBAM01000004">
    <property type="protein sequence ID" value="RKN74547.1"/>
    <property type="molecule type" value="Genomic_DNA"/>
</dbReference>
<organism evidence="2 3">
    <name type="scientific">Streptomyces klenkii</name>
    <dbReference type="NCBI Taxonomy" id="1420899"/>
    <lineage>
        <taxon>Bacteria</taxon>
        <taxon>Bacillati</taxon>
        <taxon>Actinomycetota</taxon>
        <taxon>Actinomycetes</taxon>
        <taxon>Kitasatosporales</taxon>
        <taxon>Streptomycetaceae</taxon>
        <taxon>Streptomyces</taxon>
    </lineage>
</organism>
<evidence type="ECO:0000313" key="2">
    <source>
        <dbReference type="EMBL" id="RKN74547.1"/>
    </source>
</evidence>
<dbReference type="Pfam" id="PF05402">
    <property type="entry name" value="PqqD"/>
    <property type="match status" value="1"/>
</dbReference>
<comment type="caution">
    <text evidence="2">The sequence shown here is derived from an EMBL/GenBank/DDBJ whole genome shotgun (WGS) entry which is preliminary data.</text>
</comment>
<gene>
    <name evidence="2" type="ORF">D7231_11905</name>
</gene>
<sequence length="104" mass="10844">MPLIGLAGHVVFDDTDGAGVILDTRRGVYLSLNATATRMLCTALACDSVAAAVARLREDFDTDEETLAAGLAGLAARLGEHALLAEDGGGAPAPRRWGRRRGVR</sequence>
<dbReference type="InterPro" id="IPR041881">
    <property type="entry name" value="PqqD_sf"/>
</dbReference>
<dbReference type="AlphaFoldDB" id="A0A3B0BR86"/>
<dbReference type="InterPro" id="IPR008792">
    <property type="entry name" value="PQQD"/>
</dbReference>
<evidence type="ECO:0000313" key="3">
    <source>
        <dbReference type="Proteomes" id="UP000270343"/>
    </source>
</evidence>
<dbReference type="Proteomes" id="UP000270343">
    <property type="component" value="Unassembled WGS sequence"/>
</dbReference>
<dbReference type="RefSeq" id="WP_120755202.1">
    <property type="nucleotide sequence ID" value="NZ_RBAM01000004.1"/>
</dbReference>
<proteinExistence type="predicted"/>
<feature type="region of interest" description="Disordered" evidence="1">
    <location>
        <begin position="85"/>
        <end position="104"/>
    </location>
</feature>
<accession>A0A3B0BR86</accession>
<evidence type="ECO:0000256" key="1">
    <source>
        <dbReference type="SAM" id="MobiDB-lite"/>
    </source>
</evidence>
<name>A0A3B0BR86_9ACTN</name>
<protein>
    <submittedName>
        <fullName evidence="2">PqqD family protein</fullName>
    </submittedName>
</protein>
<dbReference type="Gene3D" id="1.10.10.1150">
    <property type="entry name" value="Coenzyme PQQ synthesis protein D (PqqD)"/>
    <property type="match status" value="1"/>
</dbReference>
<reference evidence="2 3" key="1">
    <citation type="journal article" date="2015" name="Antonie Van Leeuwenhoek">
        <title>Streptomyces klenkii sp. nov., isolated from deep marine sediment.</title>
        <authorList>
            <person name="Veyisoglu A."/>
            <person name="Sahin N."/>
        </authorList>
    </citation>
    <scope>NUCLEOTIDE SEQUENCE [LARGE SCALE GENOMIC DNA]</scope>
    <source>
        <strain evidence="2 3">KCTC 29202</strain>
    </source>
</reference>
<keyword evidence="3" id="KW-1185">Reference proteome</keyword>